<dbReference type="HOGENOM" id="CLU_109462_4_2_3"/>
<protein>
    <submittedName>
        <fullName evidence="3">BolA-like protein</fullName>
    </submittedName>
</protein>
<dbReference type="EMBL" id="CP000878">
    <property type="protein sequence ID" value="ABX09008.1"/>
    <property type="molecule type" value="Genomic_DNA"/>
</dbReference>
<dbReference type="Proteomes" id="UP000000788">
    <property type="component" value="Chromosome"/>
</dbReference>
<evidence type="ECO:0000313" key="4">
    <source>
        <dbReference type="Proteomes" id="UP000000788"/>
    </source>
</evidence>
<dbReference type="OrthoDB" id="9796738at2"/>
<dbReference type="SUPFAM" id="SSF82657">
    <property type="entry name" value="BolA-like"/>
    <property type="match status" value="1"/>
</dbReference>
<dbReference type="eggNOG" id="COG0271">
    <property type="taxonomic scope" value="Bacteria"/>
</dbReference>
<gene>
    <name evidence="3" type="ordered locus">P9211_10771</name>
</gene>
<proteinExistence type="inferred from homology"/>
<dbReference type="RefSeq" id="WP_012195629.1">
    <property type="nucleotide sequence ID" value="NC_009976.1"/>
</dbReference>
<evidence type="ECO:0000256" key="1">
    <source>
        <dbReference type="ARBA" id="ARBA00005578"/>
    </source>
</evidence>
<keyword evidence="4" id="KW-1185">Reference proteome</keyword>
<reference evidence="3 4" key="1">
    <citation type="journal article" date="2007" name="PLoS Genet.">
        <title>Patterns and implications of gene gain and loss in the evolution of Prochlorococcus.</title>
        <authorList>
            <person name="Kettler G.C."/>
            <person name="Martiny A.C."/>
            <person name="Huang K."/>
            <person name="Zucker J."/>
            <person name="Coleman M.L."/>
            <person name="Rodrigue S."/>
            <person name="Chen F."/>
            <person name="Lapidus A."/>
            <person name="Ferriera S."/>
            <person name="Johnson J."/>
            <person name="Steglich C."/>
            <person name="Church G.M."/>
            <person name="Richardson P."/>
            <person name="Chisholm S.W."/>
        </authorList>
    </citation>
    <scope>NUCLEOTIDE SEQUENCE [LARGE SCALE GENOMIC DNA]</scope>
    <source>
        <strain evidence="4">MIT 9211</strain>
    </source>
</reference>
<dbReference type="InterPro" id="IPR036065">
    <property type="entry name" value="BolA-like_sf"/>
</dbReference>
<accession>A9BAZ6</accession>
<comment type="similarity">
    <text evidence="1 2">Belongs to the BolA/IbaG family.</text>
</comment>
<dbReference type="PANTHER" id="PTHR46229:SF2">
    <property type="entry name" value="BOLA-LIKE PROTEIN 1"/>
    <property type="match status" value="1"/>
</dbReference>
<name>A9BAZ6_PROM4</name>
<dbReference type="InterPro" id="IPR002634">
    <property type="entry name" value="BolA"/>
</dbReference>
<organism evidence="3 4">
    <name type="scientific">Prochlorococcus marinus (strain MIT 9211)</name>
    <dbReference type="NCBI Taxonomy" id="93059"/>
    <lineage>
        <taxon>Bacteria</taxon>
        <taxon>Bacillati</taxon>
        <taxon>Cyanobacteriota</taxon>
        <taxon>Cyanophyceae</taxon>
        <taxon>Synechococcales</taxon>
        <taxon>Prochlorococcaceae</taxon>
        <taxon>Prochlorococcus</taxon>
    </lineage>
</organism>
<dbReference type="Gene3D" id="3.30.300.90">
    <property type="entry name" value="BolA-like"/>
    <property type="match status" value="1"/>
</dbReference>
<dbReference type="KEGG" id="pmj:P9211_10771"/>
<dbReference type="PANTHER" id="PTHR46229">
    <property type="entry name" value="BOLA TRANSCRIPTION REGULATOR"/>
    <property type="match status" value="1"/>
</dbReference>
<dbReference type="STRING" id="93059.P9211_10771"/>
<evidence type="ECO:0000313" key="3">
    <source>
        <dbReference type="EMBL" id="ABX09008.1"/>
    </source>
</evidence>
<sequence length="77" mass="8155">MLKPAQVVASIKKALPDAEVTVEDLSGGGDHFQVNVISTSFMGLSLIKQHQLVYGALQKELASEAIHALALNTSIPN</sequence>
<dbReference type="InterPro" id="IPR050961">
    <property type="entry name" value="BolA/IbaG_stress_morph_reg"/>
</dbReference>
<dbReference type="Pfam" id="PF01722">
    <property type="entry name" value="BolA"/>
    <property type="match status" value="1"/>
</dbReference>
<dbReference type="PIRSF" id="PIRSF003113">
    <property type="entry name" value="BolA"/>
    <property type="match status" value="1"/>
</dbReference>
<evidence type="ECO:0000256" key="2">
    <source>
        <dbReference type="RuleBase" id="RU003860"/>
    </source>
</evidence>
<dbReference type="AlphaFoldDB" id="A9BAZ6"/>